<reference evidence="1" key="1">
    <citation type="submission" date="2022-08" db="EMBL/GenBank/DDBJ databases">
        <title>Novel sulfate-reducing endosymbionts in the free-living metamonad Anaeramoeba.</title>
        <authorList>
            <person name="Jerlstrom-Hultqvist J."/>
            <person name="Cepicka I."/>
            <person name="Gallot-Lavallee L."/>
            <person name="Salas-Leiva D."/>
            <person name="Curtis B.A."/>
            <person name="Zahonova K."/>
            <person name="Pipaliya S."/>
            <person name="Dacks J."/>
            <person name="Roger A.J."/>
        </authorList>
    </citation>
    <scope>NUCLEOTIDE SEQUENCE</scope>
    <source>
        <strain evidence="1">Schooner1</strain>
    </source>
</reference>
<evidence type="ECO:0000313" key="1">
    <source>
        <dbReference type="EMBL" id="KAJ6250296.1"/>
    </source>
</evidence>
<dbReference type="EMBL" id="JAOAOG010000083">
    <property type="protein sequence ID" value="KAJ6250296.1"/>
    <property type="molecule type" value="Genomic_DNA"/>
</dbReference>
<name>A0ABQ8Z080_9EUKA</name>
<accession>A0ABQ8Z080</accession>
<protein>
    <recommendedName>
        <fullName evidence="3">RRM domain-containing protein</fullName>
    </recommendedName>
</protein>
<sequence length="178" mass="20966">MYRSTTKKLFISNLPKEYSVDLLLRTISNWTEDVPNLQIISNKKNPDNGLAILCSVSQEQSIILKQKLPKKQFQGRFLKVADFVPKEKGKIISGIKQKFKITKKKKKDLIIKKKKKIILKKTPILIMFPSKPRLKIKIVAKMNFSITITEHKKNFQMTKKKKKRKKKIMMEKRRKINN</sequence>
<gene>
    <name evidence="1" type="ORF">M0813_16199</name>
</gene>
<dbReference type="SUPFAM" id="SSF54928">
    <property type="entry name" value="RNA-binding domain, RBD"/>
    <property type="match status" value="1"/>
</dbReference>
<proteinExistence type="predicted"/>
<dbReference type="Proteomes" id="UP001150062">
    <property type="component" value="Unassembled WGS sequence"/>
</dbReference>
<organism evidence="1 2">
    <name type="scientific">Anaeramoeba flamelloides</name>
    <dbReference type="NCBI Taxonomy" id="1746091"/>
    <lineage>
        <taxon>Eukaryota</taxon>
        <taxon>Metamonada</taxon>
        <taxon>Anaeramoebidae</taxon>
        <taxon>Anaeramoeba</taxon>
    </lineage>
</organism>
<evidence type="ECO:0008006" key="3">
    <source>
        <dbReference type="Google" id="ProtNLM"/>
    </source>
</evidence>
<keyword evidence="2" id="KW-1185">Reference proteome</keyword>
<dbReference type="CDD" id="cd00590">
    <property type="entry name" value="RRM_SF"/>
    <property type="match status" value="1"/>
</dbReference>
<dbReference type="InterPro" id="IPR035979">
    <property type="entry name" value="RBD_domain_sf"/>
</dbReference>
<evidence type="ECO:0000313" key="2">
    <source>
        <dbReference type="Proteomes" id="UP001150062"/>
    </source>
</evidence>
<comment type="caution">
    <text evidence="1">The sequence shown here is derived from an EMBL/GenBank/DDBJ whole genome shotgun (WGS) entry which is preliminary data.</text>
</comment>